<gene>
    <name evidence="2" type="ORF">NIES593_13640</name>
</gene>
<dbReference type="RefSeq" id="WP_073600107.1">
    <property type="nucleotide sequence ID" value="NZ_MRCB01000015.1"/>
</dbReference>
<sequence length="95" mass="10968">MISIAKTVLDSALLHPLRQWLEDIDIRDPQVARFICKLVPAQCPFERKISLFGRTILYIPPLCKLNPLYEQIVGLRFKSLSYLADICNEDVTLYC</sequence>
<dbReference type="AlphaFoldDB" id="A0A1U7HF74"/>
<reference evidence="2 3" key="1">
    <citation type="submission" date="2016-11" db="EMBL/GenBank/DDBJ databases">
        <title>Draft Genome Sequences of Nine Cyanobacterial Strains from Diverse Habitats.</title>
        <authorList>
            <person name="Zhu T."/>
            <person name="Hou S."/>
            <person name="Lu X."/>
            <person name="Hess W.R."/>
        </authorList>
    </citation>
    <scope>NUCLEOTIDE SEQUENCE [LARGE SCALE GENOMIC DNA]</scope>
    <source>
        <strain evidence="2 3">NIES-593</strain>
    </source>
</reference>
<evidence type="ECO:0000313" key="3">
    <source>
        <dbReference type="Proteomes" id="UP000186868"/>
    </source>
</evidence>
<proteinExistence type="predicted"/>
<keyword evidence="3" id="KW-1185">Reference proteome</keyword>
<feature type="domain" description="Mo-dependent nitrogenase C-terminal" evidence="1">
    <location>
        <begin position="13"/>
        <end position="95"/>
    </location>
</feature>
<dbReference type="STRING" id="1921803.NIES593_13640"/>
<dbReference type="InterPro" id="IPR009717">
    <property type="entry name" value="Mo-dep_Nase_C"/>
</dbReference>
<dbReference type="OrthoDB" id="516441at2"/>
<name>A0A1U7HF74_9CYAN</name>
<comment type="caution">
    <text evidence="2">The sequence shown here is derived from an EMBL/GenBank/DDBJ whole genome shotgun (WGS) entry which is preliminary data.</text>
</comment>
<accession>A0A1U7HF74</accession>
<evidence type="ECO:0000313" key="2">
    <source>
        <dbReference type="EMBL" id="OKH22233.1"/>
    </source>
</evidence>
<protein>
    <submittedName>
        <fullName evidence="2">Nitrogenase</fullName>
    </submittedName>
</protein>
<dbReference type="EMBL" id="MRCB01000015">
    <property type="protein sequence ID" value="OKH22233.1"/>
    <property type="molecule type" value="Genomic_DNA"/>
</dbReference>
<evidence type="ECO:0000259" key="1">
    <source>
        <dbReference type="Pfam" id="PF06967"/>
    </source>
</evidence>
<dbReference type="Proteomes" id="UP000186868">
    <property type="component" value="Unassembled WGS sequence"/>
</dbReference>
<dbReference type="Pfam" id="PF06967">
    <property type="entry name" value="Mo-nitro_C"/>
    <property type="match status" value="1"/>
</dbReference>
<organism evidence="2 3">
    <name type="scientific">Hydrococcus rivularis NIES-593</name>
    <dbReference type="NCBI Taxonomy" id="1921803"/>
    <lineage>
        <taxon>Bacteria</taxon>
        <taxon>Bacillati</taxon>
        <taxon>Cyanobacteriota</taxon>
        <taxon>Cyanophyceae</taxon>
        <taxon>Pleurocapsales</taxon>
        <taxon>Hydrococcaceae</taxon>
        <taxon>Hydrococcus</taxon>
    </lineage>
</organism>